<reference evidence="4" key="1">
    <citation type="journal article" date="2019" name="Int. J. Syst. Evol. Microbiol.">
        <title>The Global Catalogue of Microorganisms (GCM) 10K type strain sequencing project: providing services to taxonomists for standard genome sequencing and annotation.</title>
        <authorList>
            <consortium name="The Broad Institute Genomics Platform"/>
            <consortium name="The Broad Institute Genome Sequencing Center for Infectious Disease"/>
            <person name="Wu L."/>
            <person name="Ma J."/>
        </authorList>
    </citation>
    <scope>NUCLEOTIDE SEQUENCE [LARGE SCALE GENOMIC DNA]</scope>
    <source>
        <strain evidence="4">KCTC 52660</strain>
    </source>
</reference>
<proteinExistence type="inferred from homology"/>
<dbReference type="Proteomes" id="UP001595386">
    <property type="component" value="Unassembled WGS sequence"/>
</dbReference>
<dbReference type="PANTHER" id="PTHR46268">
    <property type="entry name" value="STRESS RESPONSE PROTEIN NHAX"/>
    <property type="match status" value="1"/>
</dbReference>
<evidence type="ECO:0000313" key="4">
    <source>
        <dbReference type="Proteomes" id="UP001595386"/>
    </source>
</evidence>
<gene>
    <name evidence="3" type="ORF">ACFODV_05495</name>
</gene>
<keyword evidence="4" id="KW-1185">Reference proteome</keyword>
<dbReference type="EMBL" id="JBHRSQ010000008">
    <property type="protein sequence ID" value="MFC2991479.1"/>
    <property type="molecule type" value="Genomic_DNA"/>
</dbReference>
<dbReference type="PRINTS" id="PR01438">
    <property type="entry name" value="UNVRSLSTRESS"/>
</dbReference>
<dbReference type="PANTHER" id="PTHR46268:SF6">
    <property type="entry name" value="UNIVERSAL STRESS PROTEIN UP12"/>
    <property type="match status" value="1"/>
</dbReference>
<feature type="domain" description="UspA" evidence="2">
    <location>
        <begin position="192"/>
        <end position="265"/>
    </location>
</feature>
<dbReference type="Pfam" id="PF00582">
    <property type="entry name" value="Usp"/>
    <property type="match status" value="2"/>
</dbReference>
<evidence type="ECO:0000313" key="3">
    <source>
        <dbReference type="EMBL" id="MFC2991479.1"/>
    </source>
</evidence>
<evidence type="ECO:0000259" key="2">
    <source>
        <dbReference type="Pfam" id="PF00582"/>
    </source>
</evidence>
<organism evidence="3 4">
    <name type="scientific">Halomonas tibetensis</name>
    <dbReference type="NCBI Taxonomy" id="2259590"/>
    <lineage>
        <taxon>Bacteria</taxon>
        <taxon>Pseudomonadati</taxon>
        <taxon>Pseudomonadota</taxon>
        <taxon>Gammaproteobacteria</taxon>
        <taxon>Oceanospirillales</taxon>
        <taxon>Halomonadaceae</taxon>
        <taxon>Halomonas</taxon>
    </lineage>
</organism>
<evidence type="ECO:0000256" key="1">
    <source>
        <dbReference type="ARBA" id="ARBA00008791"/>
    </source>
</evidence>
<accession>A0ABV7B4T4</accession>
<dbReference type="RefSeq" id="WP_379755858.1">
    <property type="nucleotide sequence ID" value="NZ_JBHRSQ010000008.1"/>
</dbReference>
<protein>
    <submittedName>
        <fullName evidence="3">Universal stress protein</fullName>
    </submittedName>
</protein>
<dbReference type="CDD" id="cd00293">
    <property type="entry name" value="USP-like"/>
    <property type="match status" value="2"/>
</dbReference>
<comment type="caution">
    <text evidence="3">The sequence shown here is derived from an EMBL/GenBank/DDBJ whole genome shotgun (WGS) entry which is preliminary data.</text>
</comment>
<dbReference type="InterPro" id="IPR006016">
    <property type="entry name" value="UspA"/>
</dbReference>
<comment type="similarity">
    <text evidence="1">Belongs to the universal stress protein A family.</text>
</comment>
<dbReference type="InterPro" id="IPR014729">
    <property type="entry name" value="Rossmann-like_a/b/a_fold"/>
</dbReference>
<dbReference type="SUPFAM" id="SSF52402">
    <property type="entry name" value="Adenine nucleotide alpha hydrolases-like"/>
    <property type="match status" value="2"/>
</dbReference>
<sequence>MFKHILVAVDFSPALPLLQERLKTLTAWGTERVTLIYVLSSRYPATPEETHRPHYLAKLSELAGDLAAPGLTIDTEVRSGEPGAVLTEAADELGADLLLIGCRGHNRLHEFFLGSTALDAARLTRKPLWLEPVAEALTGADYRLMMLATDGSDAVAGAEAQAVTLASRFQRRLAVTASCASEGCCEREIADAHRHLDSIAERIEDLETRVLDGDPRRAIIEEAKREKADLIVIGKRGRNRIQEFLLGSTAEAIARDAHCPVLVVPQGT</sequence>
<dbReference type="InterPro" id="IPR006015">
    <property type="entry name" value="Universal_stress_UspA"/>
</dbReference>
<feature type="domain" description="UspA" evidence="2">
    <location>
        <begin position="1"/>
        <end position="129"/>
    </location>
</feature>
<name>A0ABV7B4T4_9GAMM</name>
<dbReference type="Gene3D" id="3.40.50.620">
    <property type="entry name" value="HUPs"/>
    <property type="match status" value="2"/>
</dbReference>